<dbReference type="InterPro" id="IPR036390">
    <property type="entry name" value="WH_DNA-bd_sf"/>
</dbReference>
<dbReference type="PANTHER" id="PTHR43708:SF8">
    <property type="entry name" value="OXIDOREDUCTASE"/>
    <property type="match status" value="1"/>
</dbReference>
<dbReference type="InterPro" id="IPR011991">
    <property type="entry name" value="ArsR-like_HTH"/>
</dbReference>
<dbReference type="SUPFAM" id="SSF51735">
    <property type="entry name" value="NAD(P)-binding Rossmann-fold domains"/>
    <property type="match status" value="1"/>
</dbReference>
<dbReference type="InterPro" id="IPR000600">
    <property type="entry name" value="ROK"/>
</dbReference>
<dbReference type="InterPro" id="IPR000835">
    <property type="entry name" value="HTH_MarR-typ"/>
</dbReference>
<keyword evidence="2" id="KW-0520">NAD</keyword>
<dbReference type="EMBL" id="BAABGP010000019">
    <property type="protein sequence ID" value="GAA4488809.1"/>
    <property type="molecule type" value="Genomic_DNA"/>
</dbReference>
<dbReference type="InterPro" id="IPR043129">
    <property type="entry name" value="ATPase_NBD"/>
</dbReference>
<evidence type="ECO:0000256" key="2">
    <source>
        <dbReference type="ARBA" id="ARBA00023027"/>
    </source>
</evidence>
<feature type="domain" description="GFO/IDH/MocA-like oxidoreductase" evidence="5">
    <location>
        <begin position="520"/>
        <end position="675"/>
    </location>
</feature>
<dbReference type="Gene3D" id="3.40.50.720">
    <property type="entry name" value="NAD(P)-binding Rossmann-like Domain"/>
    <property type="match status" value="1"/>
</dbReference>
<evidence type="ECO:0000259" key="5">
    <source>
        <dbReference type="Pfam" id="PF22725"/>
    </source>
</evidence>
<comment type="caution">
    <text evidence="6">The sequence shown here is derived from an EMBL/GenBank/DDBJ whole genome shotgun (WGS) entry which is preliminary data.</text>
</comment>
<dbReference type="Pfam" id="PF22725">
    <property type="entry name" value="GFO_IDH_MocA_C3"/>
    <property type="match status" value="1"/>
</dbReference>
<dbReference type="PANTHER" id="PTHR43708">
    <property type="entry name" value="CONSERVED EXPRESSED OXIDOREDUCTASE (EUROFUNG)"/>
    <property type="match status" value="1"/>
</dbReference>
<feature type="domain" description="Gfo/Idh/MocA-like oxidoreductase N-terminal" evidence="3">
    <location>
        <begin position="394"/>
        <end position="512"/>
    </location>
</feature>
<comment type="similarity">
    <text evidence="1">Belongs to the ROK (NagC/XylR) family.</text>
</comment>
<feature type="domain" description="HTH marR-type" evidence="4">
    <location>
        <begin position="10"/>
        <end position="56"/>
    </location>
</feature>
<dbReference type="Proteomes" id="UP001500731">
    <property type="component" value="Unassembled WGS sequence"/>
</dbReference>
<evidence type="ECO:0000313" key="6">
    <source>
        <dbReference type="EMBL" id="GAA4488809.1"/>
    </source>
</evidence>
<dbReference type="InterPro" id="IPR051317">
    <property type="entry name" value="Gfo/Idh/MocA_oxidoreduct"/>
</dbReference>
<proteinExistence type="inferred from homology"/>
<gene>
    <name evidence="6" type="ORF">GCM10023171_28970</name>
</gene>
<dbReference type="SUPFAM" id="SSF46785">
    <property type="entry name" value="Winged helix' DNA-binding domain"/>
    <property type="match status" value="1"/>
</dbReference>
<dbReference type="InterPro" id="IPR036388">
    <property type="entry name" value="WH-like_DNA-bd_sf"/>
</dbReference>
<dbReference type="InterPro" id="IPR055170">
    <property type="entry name" value="GFO_IDH_MocA-like_dom"/>
</dbReference>
<protein>
    <submittedName>
        <fullName evidence="6">Uncharacterized protein</fullName>
    </submittedName>
</protein>
<dbReference type="Gene3D" id="3.30.420.40">
    <property type="match status" value="2"/>
</dbReference>
<reference evidence="7" key="1">
    <citation type="journal article" date="2019" name="Int. J. Syst. Evol. Microbiol.">
        <title>The Global Catalogue of Microorganisms (GCM) 10K type strain sequencing project: providing services to taxonomists for standard genome sequencing and annotation.</title>
        <authorList>
            <consortium name="The Broad Institute Genomics Platform"/>
            <consortium name="The Broad Institute Genome Sequencing Center for Infectious Disease"/>
            <person name="Wu L."/>
            <person name="Ma J."/>
        </authorList>
    </citation>
    <scope>NUCLEOTIDE SEQUENCE [LARGE SCALE GENOMIC DNA]</scope>
    <source>
        <strain evidence="7">JCM 17839</strain>
    </source>
</reference>
<dbReference type="Pfam" id="PF01408">
    <property type="entry name" value="GFO_IDH_MocA"/>
    <property type="match status" value="1"/>
</dbReference>
<organism evidence="6 7">
    <name type="scientific">Microbacterium panaciterrae</name>
    <dbReference type="NCBI Taxonomy" id="985759"/>
    <lineage>
        <taxon>Bacteria</taxon>
        <taxon>Bacillati</taxon>
        <taxon>Actinomycetota</taxon>
        <taxon>Actinomycetes</taxon>
        <taxon>Micrococcales</taxon>
        <taxon>Microbacteriaceae</taxon>
        <taxon>Microbacterium</taxon>
    </lineage>
</organism>
<name>A0ABP8PJQ9_9MICO</name>
<dbReference type="RefSeq" id="WP_345188087.1">
    <property type="nucleotide sequence ID" value="NZ_BAABGP010000019.1"/>
</dbReference>
<dbReference type="Gene3D" id="3.30.360.10">
    <property type="entry name" value="Dihydrodipicolinate Reductase, domain 2"/>
    <property type="match status" value="1"/>
</dbReference>
<dbReference type="Pfam" id="PF00480">
    <property type="entry name" value="ROK"/>
    <property type="match status" value="2"/>
</dbReference>
<accession>A0ABP8PJQ9</accession>
<evidence type="ECO:0000256" key="1">
    <source>
        <dbReference type="ARBA" id="ARBA00006479"/>
    </source>
</evidence>
<dbReference type="InterPro" id="IPR036291">
    <property type="entry name" value="NAD(P)-bd_dom_sf"/>
</dbReference>
<evidence type="ECO:0000313" key="7">
    <source>
        <dbReference type="Proteomes" id="UP001500731"/>
    </source>
</evidence>
<evidence type="ECO:0000259" key="4">
    <source>
        <dbReference type="Pfam" id="PF12802"/>
    </source>
</evidence>
<dbReference type="CDD" id="cd00090">
    <property type="entry name" value="HTH_ARSR"/>
    <property type="match status" value="1"/>
</dbReference>
<dbReference type="SUPFAM" id="SSF55347">
    <property type="entry name" value="Glyceraldehyde-3-phosphate dehydrogenase-like, C-terminal domain"/>
    <property type="match status" value="1"/>
</dbReference>
<dbReference type="Gene3D" id="1.10.10.10">
    <property type="entry name" value="Winged helix-like DNA-binding domain superfamily/Winged helix DNA-binding domain"/>
    <property type="match status" value="1"/>
</dbReference>
<dbReference type="SUPFAM" id="SSF53067">
    <property type="entry name" value="Actin-like ATPase domain"/>
    <property type="match status" value="1"/>
</dbReference>
<dbReference type="InterPro" id="IPR000683">
    <property type="entry name" value="Gfo/Idh/MocA-like_OxRdtase_N"/>
</dbReference>
<keyword evidence="7" id="KW-1185">Reference proteome</keyword>
<evidence type="ECO:0000259" key="3">
    <source>
        <dbReference type="Pfam" id="PF01408"/>
    </source>
</evidence>
<sequence>MMSTIDQRLVAQCLAALRDKDGATISDLAESTGLSRPTVTAALVELRDAGLVVEHEARAVAGRPARSYSLLAGSQVVVGLDLTRSSVRILVADRTGRVLATQSSAIAPPTTRQPNLAPIRTLLVQTLERVGRRLSEVAAIGVAVAGLFDEDGVVTSSPQVSSWHGQDLGALFEEAFGAPVSVDNDLSLAAEAESRAGALVDSDTGIYALTWHHVSARVTAGGQVVRGRKGRAGEVGMLRAFSDVEIPAGTLLDASAIVGAELRRLRDDPADVRGMQALDSLSTAMSSALAALILTIDPEVIVLGGELGEFADLIAVPLEQKIRTAVTGIDTGTPLIREGELGADAAALGALGLAFQRHAALIYGFDGVTAPVITIDPERNDMAQTSAAEEAAGFRAAVIGVGARAGVALHVAATGGRVVAAVDPAPQTHARAARLFGDIPVFASVAELLAADVEIDGAFITSPDFTHAEVSIALLEAGVPVYVEKPLAISIEDADRILETAYRTGSKLYVGHNMRHMRVVRMMKDIVDRGEIGEVKAIWCRHFVGHGGDYYFKDWHAERDKAMSLLLQKGAHDIDVMHWLAGASSRTVVGVGDLAVYGQVESRRDNSDRRMGDWFSMGNWPPLAQQDLNPVIDVEDISMIMMRTDSGVLMSYQQCHFTPDYWRNYTVIGTQGRIENFDDDAGGEVRVWNARSDYLEKGHVRYPIEDGGDGGHGGADPLTVGEFIEFVRNGTPTDTNPIAARDAVAAGVAGALSIRSGSQPQEIPTLPEDLRAYFAAHQRAGSQASVSR</sequence>
<dbReference type="Pfam" id="PF12802">
    <property type="entry name" value="MarR_2"/>
    <property type="match status" value="1"/>
</dbReference>